<dbReference type="EMBL" id="JAEUBG010004163">
    <property type="protein sequence ID" value="KAH3681907.1"/>
    <property type="molecule type" value="Genomic_DNA"/>
</dbReference>
<feature type="compositionally biased region" description="Polar residues" evidence="1">
    <location>
        <begin position="265"/>
        <end position="278"/>
    </location>
</feature>
<name>A0A9P8Q147_WICPI</name>
<protein>
    <recommendedName>
        <fullName evidence="2">FHA domain-containing protein</fullName>
    </recommendedName>
</protein>
<feature type="compositionally biased region" description="Low complexity" evidence="1">
    <location>
        <begin position="62"/>
        <end position="82"/>
    </location>
</feature>
<comment type="caution">
    <text evidence="3">The sequence shown here is derived from an EMBL/GenBank/DDBJ whole genome shotgun (WGS) entry which is preliminary data.</text>
</comment>
<gene>
    <name evidence="3" type="ORF">WICPIJ_007127</name>
</gene>
<feature type="compositionally biased region" description="Basic and acidic residues" evidence="1">
    <location>
        <begin position="361"/>
        <end position="382"/>
    </location>
</feature>
<dbReference type="InterPro" id="IPR008984">
    <property type="entry name" value="SMAD_FHA_dom_sf"/>
</dbReference>
<feature type="region of interest" description="Disordered" evidence="1">
    <location>
        <begin position="49"/>
        <end position="94"/>
    </location>
</feature>
<dbReference type="InterPro" id="IPR000253">
    <property type="entry name" value="FHA_dom"/>
</dbReference>
<accession>A0A9P8Q147</accession>
<dbReference type="SUPFAM" id="SSF49879">
    <property type="entry name" value="SMAD/FHA domain"/>
    <property type="match status" value="1"/>
</dbReference>
<reference evidence="3" key="2">
    <citation type="submission" date="2021-01" db="EMBL/GenBank/DDBJ databases">
        <authorList>
            <person name="Schikora-Tamarit M.A."/>
        </authorList>
    </citation>
    <scope>NUCLEOTIDE SEQUENCE</scope>
    <source>
        <strain evidence="3">CBS2887</strain>
    </source>
</reference>
<feature type="compositionally biased region" description="Polar residues" evidence="1">
    <location>
        <begin position="384"/>
        <end position="395"/>
    </location>
</feature>
<dbReference type="Proteomes" id="UP000774326">
    <property type="component" value="Unassembled WGS sequence"/>
</dbReference>
<feature type="compositionally biased region" description="Polar residues" evidence="1">
    <location>
        <begin position="320"/>
        <end position="330"/>
    </location>
</feature>
<evidence type="ECO:0000313" key="3">
    <source>
        <dbReference type="EMBL" id="KAH3681907.1"/>
    </source>
</evidence>
<sequence>MSNSTKFPPSSPLLDLHQLDNEDPFSCGPIKPKGSKLSKKFIINSPILSKPVKNSYPTPNPSSSLGIRSSSPVREQQTQQQEQEQEQEQPQSRKEVIIKERTDFHPETSKLPLIVKLTSSERVSLGRSTHCDYFIRSKFASRNHLNLRYDIQSNELTLLCTGFNGAIVKFKDTAYGYIKEVGQNKYYFNKLEYSPKDDERFTEISMFKGEQLIIPYMTDLSLDIKGYQIKILNFVNNTDKLVDDSETEDELPILNNSRLTSISPQIARSQQIPASSPPKQVEMEEKANISFPSSPALKEVKSTKPTKESINSLEKCKSLEPSTLSQQNAPALQRSKSTDTLKKANLISKILSFTDETPDTLTEKSQEKSKKNDVAEQSHKDPLQQVSESTLNSQIKSHERRRKLSPGNSPIKKKPMKIEEPAVVKAVVEKPKKFDLSKIDEILTGIQDLESIKNVLINHLSFSRLLQTPLNQLQSISHSTSDLSRNQLRAVLHSIQCIGVIYRTGKDAAGKQLEEEYYYDVEKDDDMDRKALISSLKGSRVGLRSCRKTHKQYFWKKPGAKK</sequence>
<evidence type="ECO:0000259" key="2">
    <source>
        <dbReference type="PROSITE" id="PS50006"/>
    </source>
</evidence>
<organism evidence="3 4">
    <name type="scientific">Wickerhamomyces pijperi</name>
    <name type="common">Yeast</name>
    <name type="synonym">Pichia pijperi</name>
    <dbReference type="NCBI Taxonomy" id="599730"/>
    <lineage>
        <taxon>Eukaryota</taxon>
        <taxon>Fungi</taxon>
        <taxon>Dikarya</taxon>
        <taxon>Ascomycota</taxon>
        <taxon>Saccharomycotina</taxon>
        <taxon>Saccharomycetes</taxon>
        <taxon>Phaffomycetales</taxon>
        <taxon>Wickerhamomycetaceae</taxon>
        <taxon>Wickerhamomyces</taxon>
    </lineage>
</organism>
<dbReference type="PROSITE" id="PS50006">
    <property type="entry name" value="FHA_DOMAIN"/>
    <property type="match status" value="1"/>
</dbReference>
<evidence type="ECO:0000313" key="4">
    <source>
        <dbReference type="Proteomes" id="UP000774326"/>
    </source>
</evidence>
<keyword evidence="4" id="KW-1185">Reference proteome</keyword>
<feature type="region of interest" description="Disordered" evidence="1">
    <location>
        <begin position="265"/>
        <end position="338"/>
    </location>
</feature>
<feature type="domain" description="FHA" evidence="2">
    <location>
        <begin position="123"/>
        <end position="173"/>
    </location>
</feature>
<dbReference type="Gene3D" id="2.60.200.20">
    <property type="match status" value="1"/>
</dbReference>
<dbReference type="AlphaFoldDB" id="A0A9P8Q147"/>
<dbReference type="OrthoDB" id="5348546at2759"/>
<feature type="region of interest" description="Disordered" evidence="1">
    <location>
        <begin position="358"/>
        <end position="417"/>
    </location>
</feature>
<reference evidence="3" key="1">
    <citation type="journal article" date="2021" name="Open Biol.">
        <title>Shared evolutionary footprints suggest mitochondrial oxidative damage underlies multiple complex I losses in fungi.</title>
        <authorList>
            <person name="Schikora-Tamarit M.A."/>
            <person name="Marcet-Houben M."/>
            <person name="Nosek J."/>
            <person name="Gabaldon T."/>
        </authorList>
    </citation>
    <scope>NUCLEOTIDE SEQUENCE</scope>
    <source>
        <strain evidence="3">CBS2887</strain>
    </source>
</reference>
<feature type="region of interest" description="Disordered" evidence="1">
    <location>
        <begin position="1"/>
        <end position="36"/>
    </location>
</feature>
<proteinExistence type="predicted"/>
<evidence type="ECO:0000256" key="1">
    <source>
        <dbReference type="SAM" id="MobiDB-lite"/>
    </source>
</evidence>
<feature type="compositionally biased region" description="Basic and acidic residues" evidence="1">
    <location>
        <begin position="298"/>
        <end position="307"/>
    </location>
</feature>